<dbReference type="PANTHER" id="PTHR41775:SF1">
    <property type="entry name" value="PEPTIDASE M6-LIKE DOMAIN-CONTAINING PROTEIN"/>
    <property type="match status" value="1"/>
</dbReference>
<dbReference type="RefSeq" id="WP_073040454.1">
    <property type="nucleotide sequence ID" value="NZ_FQUO01000003.1"/>
</dbReference>
<feature type="region of interest" description="Disordered" evidence="1">
    <location>
        <begin position="474"/>
        <end position="493"/>
    </location>
</feature>
<dbReference type="OrthoDB" id="9813478at2"/>
<evidence type="ECO:0000259" key="2">
    <source>
        <dbReference type="Pfam" id="PF05547"/>
    </source>
</evidence>
<dbReference type="STRING" id="1302690.BUE76_07150"/>
<dbReference type="InterPro" id="IPR008757">
    <property type="entry name" value="Peptidase_M6-like_domain"/>
</dbReference>
<dbReference type="PANTHER" id="PTHR41775">
    <property type="entry name" value="SECRETED PROTEIN-RELATED"/>
    <property type="match status" value="1"/>
</dbReference>
<dbReference type="EMBL" id="FQUO01000003">
    <property type="protein sequence ID" value="SHE81418.1"/>
    <property type="molecule type" value="Genomic_DNA"/>
</dbReference>
<organism evidence="3 4">
    <name type="scientific">Cnuella takakiae</name>
    <dbReference type="NCBI Taxonomy" id="1302690"/>
    <lineage>
        <taxon>Bacteria</taxon>
        <taxon>Pseudomonadati</taxon>
        <taxon>Bacteroidota</taxon>
        <taxon>Chitinophagia</taxon>
        <taxon>Chitinophagales</taxon>
        <taxon>Chitinophagaceae</taxon>
        <taxon>Cnuella</taxon>
    </lineage>
</organism>
<dbReference type="SUPFAM" id="SSF55486">
    <property type="entry name" value="Metalloproteases ('zincins'), catalytic domain"/>
    <property type="match status" value="1"/>
</dbReference>
<name>A0A1M4WJL1_9BACT</name>
<gene>
    <name evidence="3" type="ORF">SAMN05444008_10348</name>
</gene>
<dbReference type="NCBIfam" id="TIGR03296">
    <property type="entry name" value="M6dom_TIGR03296"/>
    <property type="match status" value="1"/>
</dbReference>
<evidence type="ECO:0000313" key="3">
    <source>
        <dbReference type="EMBL" id="SHE81418.1"/>
    </source>
</evidence>
<evidence type="ECO:0000256" key="1">
    <source>
        <dbReference type="SAM" id="MobiDB-lite"/>
    </source>
</evidence>
<feature type="compositionally biased region" description="Low complexity" evidence="1">
    <location>
        <begin position="481"/>
        <end position="493"/>
    </location>
</feature>
<protein>
    <submittedName>
        <fullName evidence="3">Immune inhibitor A</fullName>
    </submittedName>
</protein>
<accession>A0A1M4WJL1</accession>
<feature type="domain" description="Peptidase M6-like" evidence="2">
    <location>
        <begin position="123"/>
        <end position="324"/>
    </location>
</feature>
<dbReference type="Pfam" id="PF05547">
    <property type="entry name" value="Peptidase_M6"/>
    <property type="match status" value="1"/>
</dbReference>
<keyword evidence="4" id="KW-1185">Reference proteome</keyword>
<dbReference type="Proteomes" id="UP000184368">
    <property type="component" value="Unassembled WGS sequence"/>
</dbReference>
<sequence length="493" mass="54870">MKKESPSTLLTNYLHICKAAEASNDGHRCMIAPSPEIREKLKKELKQLRKLTADSSMSFLLQPRMNKRLGLNDSLLLPGNMFALGSSVERVRSASSQRTPLRGKVRVIVVMVEFADKKFTTPKNYYKDLFFSTGQIPTGSVKEYFLEVSDGQVEITGEVVGPFKLPQKMAYYAHGESGTGNSQPNARTMAQDAAKLANPSVIFSNYDNDSDGYVDAFVVVHAGRGAEETANPNEIWSHKWLLPQPMATDDTTIYSYLTIPEDCKLGVCAHELGHLLFGFPDLYDTEEPGEGVGNWCLMGGGSWNDGGRTPAHPCAWCKEQQGWVKVIRQTNNQLNVSIEDVKKSKQVYRLWKDGSMGNEYFLLENRQRARFDKFLPGEGLLIWHVDNAMPDNTNEFHYKVALMQADGKKQLELGVNRGDAGDIWPGTVRKAQFTARSKPNSNSYGNLPTDVQVRNIKQTGVVVTADLYVKKGRQRKTVRVPKPAKAGKTAKAG</sequence>
<proteinExistence type="predicted"/>
<dbReference type="AlphaFoldDB" id="A0A1M4WJL1"/>
<dbReference type="GO" id="GO:0006508">
    <property type="term" value="P:proteolysis"/>
    <property type="evidence" value="ECO:0007669"/>
    <property type="project" value="InterPro"/>
</dbReference>
<reference evidence="3 4" key="1">
    <citation type="submission" date="2016-11" db="EMBL/GenBank/DDBJ databases">
        <authorList>
            <person name="Jaros S."/>
            <person name="Januszkiewicz K."/>
            <person name="Wedrychowicz H."/>
        </authorList>
    </citation>
    <scope>NUCLEOTIDE SEQUENCE [LARGE SCALE GENOMIC DNA]</scope>
    <source>
        <strain evidence="3 4">DSM 26897</strain>
    </source>
</reference>
<evidence type="ECO:0000313" key="4">
    <source>
        <dbReference type="Proteomes" id="UP000184368"/>
    </source>
</evidence>
<dbReference type="GO" id="GO:0008233">
    <property type="term" value="F:peptidase activity"/>
    <property type="evidence" value="ECO:0007669"/>
    <property type="project" value="InterPro"/>
</dbReference>